<dbReference type="InterPro" id="IPR011333">
    <property type="entry name" value="SKP1/BTB/POZ_sf"/>
</dbReference>
<dbReference type="STRING" id="68775.A0A5C3M4V5"/>
<evidence type="ECO:0008006" key="3">
    <source>
        <dbReference type="Google" id="ProtNLM"/>
    </source>
</evidence>
<proteinExistence type="predicted"/>
<dbReference type="Proteomes" id="UP000308652">
    <property type="component" value="Unassembled WGS sequence"/>
</dbReference>
<dbReference type="EMBL" id="ML213599">
    <property type="protein sequence ID" value="TFK39655.1"/>
    <property type="molecule type" value="Genomic_DNA"/>
</dbReference>
<protein>
    <recommendedName>
        <fullName evidence="3">BTB domain-containing protein</fullName>
    </recommendedName>
</protein>
<evidence type="ECO:0000313" key="2">
    <source>
        <dbReference type="Proteomes" id="UP000308652"/>
    </source>
</evidence>
<dbReference type="AlphaFoldDB" id="A0A5C3M4V5"/>
<name>A0A5C3M4V5_9AGAR</name>
<accession>A0A5C3M4V5</accession>
<keyword evidence="2" id="KW-1185">Reference proteome</keyword>
<dbReference type="Gene3D" id="3.30.710.10">
    <property type="entry name" value="Potassium Channel Kv1.1, Chain A"/>
    <property type="match status" value="1"/>
</dbReference>
<reference evidence="1 2" key="1">
    <citation type="journal article" date="2019" name="Nat. Ecol. Evol.">
        <title>Megaphylogeny resolves global patterns of mushroom evolution.</title>
        <authorList>
            <person name="Varga T."/>
            <person name="Krizsan K."/>
            <person name="Foldi C."/>
            <person name="Dima B."/>
            <person name="Sanchez-Garcia M."/>
            <person name="Sanchez-Ramirez S."/>
            <person name="Szollosi G.J."/>
            <person name="Szarkandi J.G."/>
            <person name="Papp V."/>
            <person name="Albert L."/>
            <person name="Andreopoulos W."/>
            <person name="Angelini C."/>
            <person name="Antonin V."/>
            <person name="Barry K.W."/>
            <person name="Bougher N.L."/>
            <person name="Buchanan P."/>
            <person name="Buyck B."/>
            <person name="Bense V."/>
            <person name="Catcheside P."/>
            <person name="Chovatia M."/>
            <person name="Cooper J."/>
            <person name="Damon W."/>
            <person name="Desjardin D."/>
            <person name="Finy P."/>
            <person name="Geml J."/>
            <person name="Haridas S."/>
            <person name="Hughes K."/>
            <person name="Justo A."/>
            <person name="Karasinski D."/>
            <person name="Kautmanova I."/>
            <person name="Kiss B."/>
            <person name="Kocsube S."/>
            <person name="Kotiranta H."/>
            <person name="LaButti K.M."/>
            <person name="Lechner B.E."/>
            <person name="Liimatainen K."/>
            <person name="Lipzen A."/>
            <person name="Lukacs Z."/>
            <person name="Mihaltcheva S."/>
            <person name="Morgado L.N."/>
            <person name="Niskanen T."/>
            <person name="Noordeloos M.E."/>
            <person name="Ohm R.A."/>
            <person name="Ortiz-Santana B."/>
            <person name="Ovrebo C."/>
            <person name="Racz N."/>
            <person name="Riley R."/>
            <person name="Savchenko A."/>
            <person name="Shiryaev A."/>
            <person name="Soop K."/>
            <person name="Spirin V."/>
            <person name="Szebenyi C."/>
            <person name="Tomsovsky M."/>
            <person name="Tulloss R.E."/>
            <person name="Uehling J."/>
            <person name="Grigoriev I.V."/>
            <person name="Vagvolgyi C."/>
            <person name="Papp T."/>
            <person name="Martin F.M."/>
            <person name="Miettinen O."/>
            <person name="Hibbett D.S."/>
            <person name="Nagy L.G."/>
        </authorList>
    </citation>
    <scope>NUCLEOTIDE SEQUENCE [LARGE SCALE GENOMIC DNA]</scope>
    <source>
        <strain evidence="1 2">CBS 166.37</strain>
    </source>
</reference>
<evidence type="ECO:0000313" key="1">
    <source>
        <dbReference type="EMBL" id="TFK39655.1"/>
    </source>
</evidence>
<dbReference type="SUPFAM" id="SSF54695">
    <property type="entry name" value="POZ domain"/>
    <property type="match status" value="1"/>
</dbReference>
<dbReference type="OrthoDB" id="3184970at2759"/>
<sequence length="219" mass="24305">MTAIEGIDVDTDAAKLWISETFNAPDADIVFQSSDSHQFYVHRKNLEVNCGGFDAEEIVAQGEVNLLPEAASTLSLLFQFIYPNRHPSLEKEGFEVIAPLAYAAEKYKVFAAMNICHIRMLSFIPTHPLDLMKYGAYHDYPKIVDAAAPLVIGTATLVEVAQSLPSQMIIAWIQYYQAWLDIVPLALHYQVYELDDCTIIASSKGKKGKPYSSAKASNV</sequence>
<gene>
    <name evidence="1" type="ORF">BDQ12DRAFT_665453</name>
</gene>
<organism evidence="1 2">
    <name type="scientific">Crucibulum laeve</name>
    <dbReference type="NCBI Taxonomy" id="68775"/>
    <lineage>
        <taxon>Eukaryota</taxon>
        <taxon>Fungi</taxon>
        <taxon>Dikarya</taxon>
        <taxon>Basidiomycota</taxon>
        <taxon>Agaricomycotina</taxon>
        <taxon>Agaricomycetes</taxon>
        <taxon>Agaricomycetidae</taxon>
        <taxon>Agaricales</taxon>
        <taxon>Agaricineae</taxon>
        <taxon>Nidulariaceae</taxon>
        <taxon>Crucibulum</taxon>
    </lineage>
</organism>